<dbReference type="AlphaFoldDB" id="A0A7J7JAA1"/>
<organism evidence="2 3">
    <name type="scientific">Bugula neritina</name>
    <name type="common">Brown bryozoan</name>
    <name type="synonym">Sertularia neritina</name>
    <dbReference type="NCBI Taxonomy" id="10212"/>
    <lineage>
        <taxon>Eukaryota</taxon>
        <taxon>Metazoa</taxon>
        <taxon>Spiralia</taxon>
        <taxon>Lophotrochozoa</taxon>
        <taxon>Bryozoa</taxon>
        <taxon>Gymnolaemata</taxon>
        <taxon>Cheilostomatida</taxon>
        <taxon>Flustrina</taxon>
        <taxon>Buguloidea</taxon>
        <taxon>Bugulidae</taxon>
        <taxon>Bugula</taxon>
    </lineage>
</organism>
<reference evidence="2" key="1">
    <citation type="submission" date="2020-06" db="EMBL/GenBank/DDBJ databases">
        <title>Draft genome of Bugula neritina, a colonial animal packing powerful symbionts and potential medicines.</title>
        <authorList>
            <person name="Rayko M."/>
        </authorList>
    </citation>
    <scope>NUCLEOTIDE SEQUENCE [LARGE SCALE GENOMIC DNA]</scope>
    <source>
        <strain evidence="2">Kwan_BN1</strain>
    </source>
</reference>
<proteinExistence type="predicted"/>
<name>A0A7J7JAA1_BUGNE</name>
<evidence type="ECO:0000313" key="2">
    <source>
        <dbReference type="EMBL" id="KAF6023150.1"/>
    </source>
</evidence>
<keyword evidence="3" id="KW-1185">Reference proteome</keyword>
<sequence length="178" mass="19723">MVTKLNSESTYISGGDKKDRTKQPIADRKSSLCNWAFVKDSFLKCLGVNSTCRSSKESSKNKGNKIFPTSQNKAKAINGEETGEIRKQNGIGKEEILTSPIDIENQENVENQPSGRNGIGMQSKETHKLNNNLAQDLGVHSPPQQRKCCNVSVNLSQRTFAPQYLIAVNYSLHILTHC</sequence>
<feature type="compositionally biased region" description="Basic and acidic residues" evidence="1">
    <location>
        <begin position="15"/>
        <end position="24"/>
    </location>
</feature>
<evidence type="ECO:0000256" key="1">
    <source>
        <dbReference type="SAM" id="MobiDB-lite"/>
    </source>
</evidence>
<accession>A0A7J7JAA1</accession>
<feature type="compositionally biased region" description="Polar residues" evidence="1">
    <location>
        <begin position="1"/>
        <end position="12"/>
    </location>
</feature>
<feature type="region of interest" description="Disordered" evidence="1">
    <location>
        <begin position="1"/>
        <end position="24"/>
    </location>
</feature>
<evidence type="ECO:0000313" key="3">
    <source>
        <dbReference type="Proteomes" id="UP000593567"/>
    </source>
</evidence>
<gene>
    <name evidence="2" type="ORF">EB796_018538</name>
</gene>
<comment type="caution">
    <text evidence="2">The sequence shown here is derived from an EMBL/GenBank/DDBJ whole genome shotgun (WGS) entry which is preliminary data.</text>
</comment>
<dbReference type="Proteomes" id="UP000593567">
    <property type="component" value="Unassembled WGS sequence"/>
</dbReference>
<dbReference type="EMBL" id="VXIV02002755">
    <property type="protein sequence ID" value="KAF6023150.1"/>
    <property type="molecule type" value="Genomic_DNA"/>
</dbReference>
<protein>
    <submittedName>
        <fullName evidence="2">Uncharacterized protein</fullName>
    </submittedName>
</protein>